<organism evidence="1">
    <name type="scientific">marine sediment metagenome</name>
    <dbReference type="NCBI Taxonomy" id="412755"/>
    <lineage>
        <taxon>unclassified sequences</taxon>
        <taxon>metagenomes</taxon>
        <taxon>ecological metagenomes</taxon>
    </lineage>
</organism>
<gene>
    <name evidence="1" type="ORF">S03H2_66824</name>
</gene>
<evidence type="ECO:0000313" key="1">
    <source>
        <dbReference type="EMBL" id="GAH83907.1"/>
    </source>
</evidence>
<feature type="non-terminal residue" evidence="1">
    <location>
        <position position="1"/>
    </location>
</feature>
<protein>
    <submittedName>
        <fullName evidence="1">Uncharacterized protein</fullName>
    </submittedName>
</protein>
<name>X1IQD1_9ZZZZ</name>
<accession>X1IQD1</accession>
<proteinExistence type="predicted"/>
<reference evidence="1" key="1">
    <citation type="journal article" date="2014" name="Front. Microbiol.">
        <title>High frequency of phylogenetically diverse reductive dehalogenase-homologous genes in deep subseafloor sedimentary metagenomes.</title>
        <authorList>
            <person name="Kawai M."/>
            <person name="Futagami T."/>
            <person name="Toyoda A."/>
            <person name="Takaki Y."/>
            <person name="Nishi S."/>
            <person name="Hori S."/>
            <person name="Arai W."/>
            <person name="Tsubouchi T."/>
            <person name="Morono Y."/>
            <person name="Uchiyama I."/>
            <person name="Ito T."/>
            <person name="Fujiyama A."/>
            <person name="Inagaki F."/>
            <person name="Takami H."/>
        </authorList>
    </citation>
    <scope>NUCLEOTIDE SEQUENCE</scope>
    <source>
        <strain evidence="1">Expedition CK06-06</strain>
    </source>
</reference>
<sequence>IKLEGITADELTDLFHRIQLRYRETKKRPPLNFLWDYFCGTMKFSYNFLSLAAQYAYFCLDNSVLVYKLLGKWVYALKGKH</sequence>
<dbReference type="AlphaFoldDB" id="X1IQD1"/>
<dbReference type="EMBL" id="BARU01043676">
    <property type="protein sequence ID" value="GAH83907.1"/>
    <property type="molecule type" value="Genomic_DNA"/>
</dbReference>
<comment type="caution">
    <text evidence="1">The sequence shown here is derived from an EMBL/GenBank/DDBJ whole genome shotgun (WGS) entry which is preliminary data.</text>
</comment>